<protein>
    <submittedName>
        <fullName evidence="6">Thiolase_C domain-containing protein</fullName>
    </submittedName>
</protein>
<evidence type="ECO:0000256" key="2">
    <source>
        <dbReference type="ARBA" id="ARBA00022679"/>
    </source>
</evidence>
<dbReference type="GO" id="GO:0005739">
    <property type="term" value="C:mitochondrion"/>
    <property type="evidence" value="ECO:0007669"/>
    <property type="project" value="TreeGrafter"/>
</dbReference>
<evidence type="ECO:0000313" key="5">
    <source>
        <dbReference type="Proteomes" id="UP000036681"/>
    </source>
</evidence>
<dbReference type="Pfam" id="PF02803">
    <property type="entry name" value="Thiolase_C"/>
    <property type="match status" value="1"/>
</dbReference>
<dbReference type="InterPro" id="IPR020617">
    <property type="entry name" value="Thiolase_C"/>
</dbReference>
<name>A0A0M3HGW1_ASCLU</name>
<dbReference type="PANTHER" id="PTHR18919:SF156">
    <property type="entry name" value="ACETYL-COA ACETYLTRANSFERASE, MITOCHONDRIAL"/>
    <property type="match status" value="1"/>
</dbReference>
<dbReference type="WBParaSite" id="ALUE_0000075601-mRNA-1">
    <property type="protein sequence ID" value="ALUE_0000075601-mRNA-1"/>
    <property type="gene ID" value="ALUE_0000075601"/>
</dbReference>
<proteinExistence type="inferred from homology"/>
<dbReference type="PANTHER" id="PTHR18919">
    <property type="entry name" value="ACETYL-COA C-ACYLTRANSFERASE"/>
    <property type="match status" value="1"/>
</dbReference>
<evidence type="ECO:0000313" key="6">
    <source>
        <dbReference type="WBParaSite" id="ALUE_0000075601-mRNA-1"/>
    </source>
</evidence>
<accession>A0A0M3HGW1</accession>
<dbReference type="SUPFAM" id="SSF53901">
    <property type="entry name" value="Thiolase-like"/>
    <property type="match status" value="1"/>
</dbReference>
<dbReference type="GO" id="GO:0006635">
    <property type="term" value="P:fatty acid beta-oxidation"/>
    <property type="evidence" value="ECO:0007669"/>
    <property type="project" value="TreeGrafter"/>
</dbReference>
<dbReference type="Gene3D" id="3.40.47.10">
    <property type="match status" value="1"/>
</dbReference>
<keyword evidence="5" id="KW-1185">Reference proteome</keyword>
<dbReference type="AlphaFoldDB" id="A0A0M3HGW1"/>
<dbReference type="InterPro" id="IPR016039">
    <property type="entry name" value="Thiolase-like"/>
</dbReference>
<sequence length="72" mass="7377">MKTLGLDESKVNIHGGAVSLGHPIGLFHPFDFRMSGARIVGHLVHTLKPGQKGCAAICNGGGGAGGMIIEKL</sequence>
<evidence type="ECO:0000256" key="1">
    <source>
        <dbReference type="ARBA" id="ARBA00010982"/>
    </source>
</evidence>
<dbReference type="GO" id="GO:0003985">
    <property type="term" value="F:acetyl-CoA C-acetyltransferase activity"/>
    <property type="evidence" value="ECO:0007669"/>
    <property type="project" value="TreeGrafter"/>
</dbReference>
<dbReference type="Proteomes" id="UP000036681">
    <property type="component" value="Unplaced"/>
</dbReference>
<feature type="domain" description="Thiolase C-terminal" evidence="4">
    <location>
        <begin position="2"/>
        <end position="71"/>
    </location>
</feature>
<evidence type="ECO:0000259" key="4">
    <source>
        <dbReference type="Pfam" id="PF02803"/>
    </source>
</evidence>
<evidence type="ECO:0000256" key="3">
    <source>
        <dbReference type="ARBA" id="ARBA00023315"/>
    </source>
</evidence>
<comment type="similarity">
    <text evidence="1">Belongs to the thiolase-like superfamily. Thiolase family.</text>
</comment>
<keyword evidence="2" id="KW-0808">Transferase</keyword>
<reference evidence="6" key="1">
    <citation type="submission" date="2017-02" db="UniProtKB">
        <authorList>
            <consortium name="WormBaseParasite"/>
        </authorList>
    </citation>
    <scope>IDENTIFICATION</scope>
</reference>
<keyword evidence="3" id="KW-0012">Acyltransferase</keyword>
<organism evidence="5 6">
    <name type="scientific">Ascaris lumbricoides</name>
    <name type="common">Giant roundworm</name>
    <dbReference type="NCBI Taxonomy" id="6252"/>
    <lineage>
        <taxon>Eukaryota</taxon>
        <taxon>Metazoa</taxon>
        <taxon>Ecdysozoa</taxon>
        <taxon>Nematoda</taxon>
        <taxon>Chromadorea</taxon>
        <taxon>Rhabditida</taxon>
        <taxon>Spirurina</taxon>
        <taxon>Ascaridomorpha</taxon>
        <taxon>Ascaridoidea</taxon>
        <taxon>Ascarididae</taxon>
        <taxon>Ascaris</taxon>
    </lineage>
</organism>